<dbReference type="Proteomes" id="UP000177187">
    <property type="component" value="Unassembled WGS sequence"/>
</dbReference>
<name>A0A1F5FAV4_9BACT</name>
<evidence type="ECO:0000313" key="1">
    <source>
        <dbReference type="EMBL" id="OGD76776.1"/>
    </source>
</evidence>
<organism evidence="1 2">
    <name type="scientific">Candidatus Coatesbacteria bacterium RBG_13_66_14</name>
    <dbReference type="NCBI Taxonomy" id="1817816"/>
    <lineage>
        <taxon>Bacteria</taxon>
        <taxon>Candidatus Coatesiibacteriota</taxon>
    </lineage>
</organism>
<reference evidence="1 2" key="1">
    <citation type="journal article" date="2016" name="Nat. Commun.">
        <title>Thousands of microbial genomes shed light on interconnected biogeochemical processes in an aquifer system.</title>
        <authorList>
            <person name="Anantharaman K."/>
            <person name="Brown C.T."/>
            <person name="Hug L.A."/>
            <person name="Sharon I."/>
            <person name="Castelle C.J."/>
            <person name="Probst A.J."/>
            <person name="Thomas B.C."/>
            <person name="Singh A."/>
            <person name="Wilkins M.J."/>
            <person name="Karaoz U."/>
            <person name="Brodie E.L."/>
            <person name="Williams K.H."/>
            <person name="Hubbard S.S."/>
            <person name="Banfield J.F."/>
        </authorList>
    </citation>
    <scope>NUCLEOTIDE SEQUENCE [LARGE SCALE GENOMIC DNA]</scope>
</reference>
<gene>
    <name evidence="1" type="ORF">A2Y64_04570</name>
</gene>
<proteinExistence type="predicted"/>
<comment type="caution">
    <text evidence="1">The sequence shown here is derived from an EMBL/GenBank/DDBJ whole genome shotgun (WGS) entry which is preliminary data.</text>
</comment>
<evidence type="ECO:0008006" key="3">
    <source>
        <dbReference type="Google" id="ProtNLM"/>
    </source>
</evidence>
<dbReference type="InterPro" id="IPR029062">
    <property type="entry name" value="Class_I_gatase-like"/>
</dbReference>
<evidence type="ECO:0000313" key="2">
    <source>
        <dbReference type="Proteomes" id="UP000177187"/>
    </source>
</evidence>
<sequence>MLFIGFTTAGAVDLLLVDDNSWDGPEGLPNYANMERVEDILDAMGIPFYHEWNNRHRFPGITADLDYLNNYHIMIWYNDNRAIDQTEYDAVRAWVEEGNYLIVTGYDSLGNPNDPIMAQLVGSSTYGDYPFCDSFSVGNDDNFIMDGDWGYFAAGTSYGILPDATDHDWAQPVPGTRKIATAYFGHVQGPAKILLTENVGDGGIIVYWNGNWDSIEWWRTSQTMDTVNMFRNLMDYLVELVSVEETSWGGIKGIFTP</sequence>
<dbReference type="STRING" id="1817816.A2Y64_04570"/>
<dbReference type="EMBL" id="MFAF01000066">
    <property type="protein sequence ID" value="OGD76776.1"/>
    <property type="molecule type" value="Genomic_DNA"/>
</dbReference>
<dbReference type="SUPFAM" id="SSF52317">
    <property type="entry name" value="Class I glutamine amidotransferase-like"/>
    <property type="match status" value="1"/>
</dbReference>
<dbReference type="AlphaFoldDB" id="A0A1F5FAV4"/>
<accession>A0A1F5FAV4</accession>
<protein>
    <recommendedName>
        <fullName evidence="3">ThuA-like domain-containing protein</fullName>
    </recommendedName>
</protein>